<dbReference type="EMBL" id="BT084007">
    <property type="protein sequence ID" value="ACR34360.1"/>
    <property type="molecule type" value="mRNA"/>
</dbReference>
<proteinExistence type="evidence at transcript level"/>
<name>C4IZL0_MAIZE</name>
<accession>C4IZL0</accession>
<sequence length="85" mass="9479">MPSSSAGSLGMICCSLSLHVSIPDNTLLPETKQLPVRQAKASCKPCTRIQWYRHSSRLGKWYSSAAVQGQGAYSYTDQRFLHFRS</sequence>
<organism evidence="1">
    <name type="scientific">Zea mays</name>
    <name type="common">Maize</name>
    <dbReference type="NCBI Taxonomy" id="4577"/>
    <lineage>
        <taxon>Eukaryota</taxon>
        <taxon>Viridiplantae</taxon>
        <taxon>Streptophyta</taxon>
        <taxon>Embryophyta</taxon>
        <taxon>Tracheophyta</taxon>
        <taxon>Spermatophyta</taxon>
        <taxon>Magnoliopsida</taxon>
        <taxon>Liliopsida</taxon>
        <taxon>Poales</taxon>
        <taxon>Poaceae</taxon>
        <taxon>PACMAD clade</taxon>
        <taxon>Panicoideae</taxon>
        <taxon>Andropogonodae</taxon>
        <taxon>Andropogoneae</taxon>
        <taxon>Tripsacinae</taxon>
        <taxon>Zea</taxon>
    </lineage>
</organism>
<dbReference type="HOGENOM" id="CLU_2515961_0_0_1"/>
<protein>
    <submittedName>
        <fullName evidence="1">Uncharacterized protein</fullName>
    </submittedName>
</protein>
<evidence type="ECO:0000313" key="1">
    <source>
        <dbReference type="EMBL" id="ACR34360.1"/>
    </source>
</evidence>
<reference evidence="1" key="1">
    <citation type="journal article" date="2009" name="PLoS Genet.">
        <title>Sequencing, mapping, and analysis of 27,455 maize full-length cDNAs.</title>
        <authorList>
            <person name="Soderlund C."/>
            <person name="Descour A."/>
            <person name="Kudrna D."/>
            <person name="Bomhoff M."/>
            <person name="Boyd L."/>
            <person name="Currie J."/>
            <person name="Angelova A."/>
            <person name="Collura K."/>
            <person name="Wissotski M."/>
            <person name="Ashley E."/>
            <person name="Morrow D."/>
            <person name="Fernandes J."/>
            <person name="Walbot V."/>
            <person name="Yu Y."/>
        </authorList>
    </citation>
    <scope>NUCLEOTIDE SEQUENCE</scope>
    <source>
        <strain evidence="1">B73</strain>
    </source>
</reference>
<reference evidence="1" key="2">
    <citation type="submission" date="2012-06" db="EMBL/GenBank/DDBJ databases">
        <authorList>
            <person name="Yu Y."/>
            <person name="Currie J."/>
            <person name="Lomeli R."/>
            <person name="Angelova A."/>
            <person name="Collura K."/>
            <person name="Wissotski M."/>
            <person name="Campos D."/>
            <person name="Kudrna D."/>
            <person name="Golser W."/>
            <person name="Ashely E."/>
            <person name="Descour A."/>
            <person name="Fernandes J."/>
            <person name="Soderlund C."/>
            <person name="Walbot V."/>
        </authorList>
    </citation>
    <scope>NUCLEOTIDE SEQUENCE</scope>
    <source>
        <strain evidence="1">B73</strain>
    </source>
</reference>
<dbReference type="AlphaFoldDB" id="C4IZL0"/>